<evidence type="ECO:0000313" key="2">
    <source>
        <dbReference type="Proteomes" id="UP000075238"/>
    </source>
</evidence>
<sequence length="136" mass="15504">METFRIPVEHPRALAVYYERALGCSFVLNGQEFGHDEVFHHGGFLPMVVDLASQLSERIFGAPLRARFTASEQSILGRRVELEDEGTQPVILLLSRAAELMFSPERGKTVELYPMFEYAWLPPEQRGRASWRPIAI</sequence>
<dbReference type="Proteomes" id="UP000075238">
    <property type="component" value="Chromosome 1"/>
</dbReference>
<organism evidence="1 2">
    <name type="scientific">Cupriavidus nantongensis</name>
    <dbReference type="NCBI Taxonomy" id="1796606"/>
    <lineage>
        <taxon>Bacteria</taxon>
        <taxon>Pseudomonadati</taxon>
        <taxon>Pseudomonadota</taxon>
        <taxon>Betaproteobacteria</taxon>
        <taxon>Burkholderiales</taxon>
        <taxon>Burkholderiaceae</taxon>
        <taxon>Cupriavidus</taxon>
    </lineage>
</organism>
<dbReference type="EMBL" id="CP014844">
    <property type="protein sequence ID" value="AMR78562.1"/>
    <property type="molecule type" value="Genomic_DNA"/>
</dbReference>
<proteinExistence type="predicted"/>
<reference evidence="1 2" key="1">
    <citation type="submission" date="2016-03" db="EMBL/GenBank/DDBJ databases">
        <title>Complete genome sequence of a novel chlorpyrifos degrading bacterium, Cupriavidus nantongensis sp. X1.</title>
        <authorList>
            <person name="Fang L."/>
        </authorList>
    </citation>
    <scope>NUCLEOTIDE SEQUENCE [LARGE SCALE GENOMIC DNA]</scope>
    <source>
        <strain evidence="1 2">X1</strain>
    </source>
</reference>
<gene>
    <name evidence="1" type="ORF">A2G96_12880</name>
</gene>
<dbReference type="KEGG" id="cnan:A2G96_12880"/>
<evidence type="ECO:0000313" key="1">
    <source>
        <dbReference type="EMBL" id="AMR78562.1"/>
    </source>
</evidence>
<accession>A0A142JKF0</accession>
<keyword evidence="2" id="KW-1185">Reference proteome</keyword>
<dbReference type="AlphaFoldDB" id="A0A142JKF0"/>
<name>A0A142JKF0_9BURK</name>
<protein>
    <submittedName>
        <fullName evidence="1">Uncharacterized protein</fullName>
    </submittedName>
</protein>